<evidence type="ECO:0008006" key="3">
    <source>
        <dbReference type="Google" id="ProtNLM"/>
    </source>
</evidence>
<dbReference type="Proteomes" id="UP000191820">
    <property type="component" value="Chromosome"/>
</dbReference>
<sequence length="245" mass="27623">MKVFLNVFLFQFLCMFIWLIPVAGAMAKPYSFVGIQGLAEQEVGARLFDGFCKKYQLNCEIEMLPASRAELNVCEAKSAGEIMRIWEYGIDNPDLIRVPTPYYHLKTALLVRSDNRLNIYSLKDIVDVNVGVIRGVKHTEQIDVNPDKLLKVASTEQLMQLLVKGRIDVAVTSRLDGASTLNKMNIDNVMILPVELQTYPLYVYLNSEYAHLAPILDSAINESINAGLMEQWQVVAEQSVISKIH</sequence>
<organism evidence="1 2">
    <name type="scientific">Shewanella japonica</name>
    <dbReference type="NCBI Taxonomy" id="93973"/>
    <lineage>
        <taxon>Bacteria</taxon>
        <taxon>Pseudomonadati</taxon>
        <taxon>Pseudomonadota</taxon>
        <taxon>Gammaproteobacteria</taxon>
        <taxon>Alteromonadales</taxon>
        <taxon>Shewanellaceae</taxon>
        <taxon>Shewanella</taxon>
    </lineage>
</organism>
<gene>
    <name evidence="1" type="ORF">SJ2017_3855</name>
</gene>
<accession>A0ABN4YKI3</accession>
<dbReference type="SUPFAM" id="SSF53850">
    <property type="entry name" value="Periplasmic binding protein-like II"/>
    <property type="match status" value="1"/>
</dbReference>
<dbReference type="Gene3D" id="3.40.190.10">
    <property type="entry name" value="Periplasmic binding protein-like II"/>
    <property type="match status" value="2"/>
</dbReference>
<protein>
    <recommendedName>
        <fullName evidence="3">Transporter substrate-binding domain-containing protein</fullName>
    </recommendedName>
</protein>
<proteinExistence type="predicted"/>
<dbReference type="EMBL" id="CP020472">
    <property type="protein sequence ID" value="ARD24088.1"/>
    <property type="molecule type" value="Genomic_DNA"/>
</dbReference>
<keyword evidence="2" id="KW-1185">Reference proteome</keyword>
<evidence type="ECO:0000313" key="1">
    <source>
        <dbReference type="EMBL" id="ARD24088.1"/>
    </source>
</evidence>
<dbReference type="RefSeq" id="WP_080917057.1">
    <property type="nucleotide sequence ID" value="NZ_CP020472.1"/>
</dbReference>
<name>A0ABN4YKI3_9GAMM</name>
<reference evidence="1 2" key="1">
    <citation type="submission" date="2017-03" db="EMBL/GenBank/DDBJ databases">
        <title>Genome sequencing of Shewanella japonica KCTC 22435.</title>
        <authorList>
            <person name="Kim K.M."/>
        </authorList>
    </citation>
    <scope>NUCLEOTIDE SEQUENCE [LARGE SCALE GENOMIC DNA]</scope>
    <source>
        <strain evidence="1 2">KCTC 22435</strain>
    </source>
</reference>
<evidence type="ECO:0000313" key="2">
    <source>
        <dbReference type="Proteomes" id="UP000191820"/>
    </source>
</evidence>